<dbReference type="Pfam" id="PF08385">
    <property type="entry name" value="DHC_N1"/>
    <property type="match status" value="1"/>
</dbReference>
<reference evidence="2 3" key="1">
    <citation type="journal article" date="2008" name="Nature">
        <title>The genome of Laccaria bicolor provides insights into mycorrhizal symbiosis.</title>
        <authorList>
            <person name="Martin F."/>
            <person name="Aerts A."/>
            <person name="Ahren D."/>
            <person name="Brun A."/>
            <person name="Danchin E.G.J."/>
            <person name="Duchaussoy F."/>
            <person name="Gibon J."/>
            <person name="Kohler A."/>
            <person name="Lindquist E."/>
            <person name="Pereda V."/>
            <person name="Salamov A."/>
            <person name="Shapiro H.J."/>
            <person name="Wuyts J."/>
            <person name="Blaudez D."/>
            <person name="Buee M."/>
            <person name="Brokstein P."/>
            <person name="Canbaeck B."/>
            <person name="Cohen D."/>
            <person name="Courty P.E."/>
            <person name="Coutinho P.M."/>
            <person name="Delaruelle C."/>
            <person name="Detter J.C."/>
            <person name="Deveau A."/>
            <person name="DiFazio S."/>
            <person name="Duplessis S."/>
            <person name="Fraissinet-Tachet L."/>
            <person name="Lucic E."/>
            <person name="Frey-Klett P."/>
            <person name="Fourrey C."/>
            <person name="Feussner I."/>
            <person name="Gay G."/>
            <person name="Grimwood J."/>
            <person name="Hoegger P.J."/>
            <person name="Jain P."/>
            <person name="Kilaru S."/>
            <person name="Labbe J."/>
            <person name="Lin Y.C."/>
            <person name="Legue V."/>
            <person name="Le Tacon F."/>
            <person name="Marmeisse R."/>
            <person name="Melayah D."/>
            <person name="Montanini B."/>
            <person name="Muratet M."/>
            <person name="Nehls U."/>
            <person name="Niculita-Hirzel H."/>
            <person name="Oudot-Le Secq M.P."/>
            <person name="Peter M."/>
            <person name="Quesneville H."/>
            <person name="Rajashekar B."/>
            <person name="Reich M."/>
            <person name="Rouhier N."/>
            <person name="Schmutz J."/>
            <person name="Yin T."/>
            <person name="Chalot M."/>
            <person name="Henrissat B."/>
            <person name="Kuees U."/>
            <person name="Lucas S."/>
            <person name="Van de Peer Y."/>
            <person name="Podila G.K."/>
            <person name="Polle A."/>
            <person name="Pukkila P.J."/>
            <person name="Richardson P.M."/>
            <person name="Rouze P."/>
            <person name="Sanders I.R."/>
            <person name="Stajich J.E."/>
            <person name="Tunlid A."/>
            <person name="Tuskan G."/>
            <person name="Grigoriev I.V."/>
        </authorList>
    </citation>
    <scope>NUCLEOTIDE SEQUENCE [LARGE SCALE GENOMIC DNA]</scope>
    <source>
        <strain evidence="3">S238N-H82 / ATCC MYA-4686</strain>
    </source>
</reference>
<dbReference type="EMBL" id="DS547116">
    <property type="protein sequence ID" value="EDR04844.1"/>
    <property type="molecule type" value="Genomic_DNA"/>
</dbReference>
<evidence type="ECO:0000313" key="2">
    <source>
        <dbReference type="EMBL" id="EDR04844.1"/>
    </source>
</evidence>
<proteinExistence type="predicted"/>
<dbReference type="RefSeq" id="XP_001884668.1">
    <property type="nucleotide sequence ID" value="XM_001884633.1"/>
</dbReference>
<feature type="domain" description="Dynein heavy chain tail" evidence="1">
    <location>
        <begin position="8"/>
        <end position="80"/>
    </location>
</feature>
<dbReference type="InParanoid" id="B0DL45"/>
<dbReference type="GeneID" id="6080127"/>
<name>B0DL45_LACBS</name>
<sequence length="227" mass="24950">MAHQRRVKAIQAATKLTRDVSSDTASQAVNFWSSLESALEGIEAQVKCKEVRMVMDALRNAKRFHVTVSVIADTELKGATDHGTIARIKAVQVVTKFTGDVSLGTASQEVNFWLSLEWALEGIEAPLRSEEERMAMDALRNAKKFHATFSFIVDTGRIQVQPSNDSDFPLNSLLSSTTSSKNSIGRRPSADLEIPLASVHLTSPSNVSSHKRWLALREKEGWEGGSI</sequence>
<dbReference type="Proteomes" id="UP000001194">
    <property type="component" value="Unassembled WGS sequence"/>
</dbReference>
<organism evidence="3">
    <name type="scientific">Laccaria bicolor (strain S238N-H82 / ATCC MYA-4686)</name>
    <name type="common">Bicoloured deceiver</name>
    <name type="synonym">Laccaria laccata var. bicolor</name>
    <dbReference type="NCBI Taxonomy" id="486041"/>
    <lineage>
        <taxon>Eukaryota</taxon>
        <taxon>Fungi</taxon>
        <taxon>Dikarya</taxon>
        <taxon>Basidiomycota</taxon>
        <taxon>Agaricomycotina</taxon>
        <taxon>Agaricomycetes</taxon>
        <taxon>Agaricomycetidae</taxon>
        <taxon>Agaricales</taxon>
        <taxon>Agaricineae</taxon>
        <taxon>Hydnangiaceae</taxon>
        <taxon>Laccaria</taxon>
    </lineage>
</organism>
<protein>
    <submittedName>
        <fullName evidence="2">Predicted protein</fullName>
    </submittedName>
</protein>
<accession>B0DL45</accession>
<dbReference type="HOGENOM" id="CLU_1219870_0_0_1"/>
<dbReference type="AlphaFoldDB" id="B0DL45"/>
<evidence type="ECO:0000259" key="1">
    <source>
        <dbReference type="Pfam" id="PF08385"/>
    </source>
</evidence>
<dbReference type="STRING" id="486041.B0DL45"/>
<dbReference type="OrthoDB" id="3045840at2759"/>
<gene>
    <name evidence="2" type="ORF">LACBIDRAFT_304176</name>
</gene>
<keyword evidence="3" id="KW-1185">Reference proteome</keyword>
<dbReference type="InterPro" id="IPR013594">
    <property type="entry name" value="Dynein_heavy_tail"/>
</dbReference>
<evidence type="ECO:0000313" key="3">
    <source>
        <dbReference type="Proteomes" id="UP000001194"/>
    </source>
</evidence>
<dbReference type="KEGG" id="lbc:LACBIDRAFT_304176"/>